<proteinExistence type="predicted"/>
<dbReference type="PROSITE" id="PS50184">
    <property type="entry name" value="VWFC_2"/>
    <property type="match status" value="1"/>
</dbReference>
<keyword evidence="3" id="KW-1185">Reference proteome</keyword>
<feature type="domain" description="VWFC" evidence="1">
    <location>
        <begin position="44"/>
        <end position="113"/>
    </location>
</feature>
<evidence type="ECO:0000313" key="2">
    <source>
        <dbReference type="EMBL" id="KAK7065775.1"/>
    </source>
</evidence>
<comment type="caution">
    <text evidence="2">The sequence shown here is derived from an EMBL/GenBank/DDBJ whole genome shotgun (WGS) entry which is preliminary data.</text>
</comment>
<evidence type="ECO:0000313" key="3">
    <source>
        <dbReference type="Proteomes" id="UP001381693"/>
    </source>
</evidence>
<dbReference type="Proteomes" id="UP001381693">
    <property type="component" value="Unassembled WGS sequence"/>
</dbReference>
<evidence type="ECO:0000259" key="1">
    <source>
        <dbReference type="PROSITE" id="PS50184"/>
    </source>
</evidence>
<sequence length="114" mass="12696">MAGIGIGEIDCSNVKCRGPPSEDCVLMEPEFGCCGDWVCDNKPRNCTGRDGTQHPLYSSWNDDNCTYCYCSFSSFNGARAYCYPKTYCRPVPHRDCINIGLPEGSCCEEYSCEK</sequence>
<organism evidence="2 3">
    <name type="scientific">Halocaridina rubra</name>
    <name type="common">Hawaiian red shrimp</name>
    <dbReference type="NCBI Taxonomy" id="373956"/>
    <lineage>
        <taxon>Eukaryota</taxon>
        <taxon>Metazoa</taxon>
        <taxon>Ecdysozoa</taxon>
        <taxon>Arthropoda</taxon>
        <taxon>Crustacea</taxon>
        <taxon>Multicrustacea</taxon>
        <taxon>Malacostraca</taxon>
        <taxon>Eumalacostraca</taxon>
        <taxon>Eucarida</taxon>
        <taxon>Decapoda</taxon>
        <taxon>Pleocyemata</taxon>
        <taxon>Caridea</taxon>
        <taxon>Atyoidea</taxon>
        <taxon>Atyidae</taxon>
        <taxon>Halocaridina</taxon>
    </lineage>
</organism>
<gene>
    <name evidence="2" type="ORF">SK128_022787</name>
</gene>
<dbReference type="InterPro" id="IPR001007">
    <property type="entry name" value="VWF_dom"/>
</dbReference>
<dbReference type="AlphaFoldDB" id="A0AAN8WGB6"/>
<dbReference type="EMBL" id="JAXCGZ010019904">
    <property type="protein sequence ID" value="KAK7065775.1"/>
    <property type="molecule type" value="Genomic_DNA"/>
</dbReference>
<name>A0AAN8WGB6_HALRR</name>
<reference evidence="2 3" key="1">
    <citation type="submission" date="2023-11" db="EMBL/GenBank/DDBJ databases">
        <title>Halocaridina rubra genome assembly.</title>
        <authorList>
            <person name="Smith C."/>
        </authorList>
    </citation>
    <scope>NUCLEOTIDE SEQUENCE [LARGE SCALE GENOMIC DNA]</scope>
    <source>
        <strain evidence="2">EP-1</strain>
        <tissue evidence="2">Whole</tissue>
    </source>
</reference>
<protein>
    <recommendedName>
        <fullName evidence="1">VWFC domain-containing protein</fullName>
    </recommendedName>
</protein>
<accession>A0AAN8WGB6</accession>